<name>A0ABS6H8Q3_9PROT</name>
<feature type="transmembrane region" description="Helical" evidence="1">
    <location>
        <begin position="64"/>
        <end position="81"/>
    </location>
</feature>
<accession>A0ABS6H8Q3</accession>
<gene>
    <name evidence="2" type="ORF">JJQ90_10720</name>
</gene>
<evidence type="ECO:0000256" key="1">
    <source>
        <dbReference type="SAM" id="Phobius"/>
    </source>
</evidence>
<keyword evidence="1" id="KW-0472">Membrane</keyword>
<evidence type="ECO:0000313" key="2">
    <source>
        <dbReference type="EMBL" id="MBU8544182.1"/>
    </source>
</evidence>
<organism evidence="2 3">
    <name type="scientific">Falsiroseomonas oleicola</name>
    <dbReference type="NCBI Taxonomy" id="2801474"/>
    <lineage>
        <taxon>Bacteria</taxon>
        <taxon>Pseudomonadati</taxon>
        <taxon>Pseudomonadota</taxon>
        <taxon>Alphaproteobacteria</taxon>
        <taxon>Acetobacterales</taxon>
        <taxon>Roseomonadaceae</taxon>
        <taxon>Falsiroseomonas</taxon>
    </lineage>
</organism>
<sequence>MSTAPAIMAVLLTLVVGVGCGLLFLQRIRHRLLVLIHLVLALTATALVAWLVLRAPATASGPPAWLPLALLALALVAGWSARRLPRTARRGANALLASHVFAGIAGFLVLLAWVRTPG</sequence>
<feature type="transmembrane region" description="Helical" evidence="1">
    <location>
        <begin position="32"/>
        <end position="52"/>
    </location>
</feature>
<keyword evidence="1" id="KW-1133">Transmembrane helix</keyword>
<evidence type="ECO:0000313" key="3">
    <source>
        <dbReference type="Proteomes" id="UP000689967"/>
    </source>
</evidence>
<comment type="caution">
    <text evidence="2">The sequence shown here is derived from an EMBL/GenBank/DDBJ whole genome shotgun (WGS) entry which is preliminary data.</text>
</comment>
<proteinExistence type="predicted"/>
<feature type="transmembrane region" description="Helical" evidence="1">
    <location>
        <begin position="6"/>
        <end position="25"/>
    </location>
</feature>
<keyword evidence="3" id="KW-1185">Reference proteome</keyword>
<dbReference type="RefSeq" id="WP_216875094.1">
    <property type="nucleotide sequence ID" value="NZ_JAERQM010000002.1"/>
</dbReference>
<feature type="transmembrane region" description="Helical" evidence="1">
    <location>
        <begin position="93"/>
        <end position="114"/>
    </location>
</feature>
<protein>
    <submittedName>
        <fullName evidence="2">Uncharacterized protein</fullName>
    </submittedName>
</protein>
<keyword evidence="1" id="KW-0812">Transmembrane</keyword>
<dbReference type="Proteomes" id="UP000689967">
    <property type="component" value="Unassembled WGS sequence"/>
</dbReference>
<dbReference type="EMBL" id="JAERQM010000002">
    <property type="protein sequence ID" value="MBU8544182.1"/>
    <property type="molecule type" value="Genomic_DNA"/>
</dbReference>
<reference evidence="2 3" key="1">
    <citation type="submission" date="2021-01" db="EMBL/GenBank/DDBJ databases">
        <title>Roseomonas sp. nov, a bacterium isolated from an oil production mixture in Yumen Oilfield.</title>
        <authorList>
            <person name="Wu D."/>
        </authorList>
    </citation>
    <scope>NUCLEOTIDE SEQUENCE [LARGE SCALE GENOMIC DNA]</scope>
    <source>
        <strain evidence="2 3">ROY-5-3</strain>
    </source>
</reference>